<organism evidence="2">
    <name type="scientific">Candidatus Heimdallarchaeum aukensis</name>
    <dbReference type="NCBI Taxonomy" id="2876573"/>
    <lineage>
        <taxon>Archaea</taxon>
        <taxon>Promethearchaeati</taxon>
        <taxon>Candidatus Heimdallarchaeota</taxon>
        <taxon>Candidatus Heimdallarchaeia (ex Rinke et al. 2021) (nom. nud.)</taxon>
        <taxon>Candidatus Heimdallarchaeales</taxon>
        <taxon>Candidatus Heimdallarchaeaceae</taxon>
        <taxon>Candidatus Heimdallarchaeum</taxon>
    </lineage>
</organism>
<dbReference type="SUPFAM" id="SSF53756">
    <property type="entry name" value="UDP-Glycosyltransferase/glycogen phosphorylase"/>
    <property type="match status" value="1"/>
</dbReference>
<protein>
    <submittedName>
        <fullName evidence="2">UDP-N-acetylglucosamine 2-epimerase (Non-hydrolyzing)</fullName>
        <ecNumber evidence="2">5.1.3.14</ecNumber>
    </submittedName>
</protein>
<dbReference type="PANTHER" id="PTHR43174:SF1">
    <property type="entry name" value="UDP-N-ACETYLGLUCOSAMINE 2-EPIMERASE"/>
    <property type="match status" value="1"/>
</dbReference>
<keyword evidence="2" id="KW-0413">Isomerase</keyword>
<gene>
    <name evidence="2" type="primary">wecB</name>
    <name evidence="2" type="ORF">K9W45_03490</name>
</gene>
<accession>A0A9Y1BME1</accession>
<dbReference type="EC" id="5.1.3.14" evidence="2"/>
<dbReference type="NCBIfam" id="TIGR00236">
    <property type="entry name" value="wecB"/>
    <property type="match status" value="1"/>
</dbReference>
<dbReference type="GO" id="GO:0008761">
    <property type="term" value="F:UDP-N-acetylglucosamine 2-epimerase activity"/>
    <property type="evidence" value="ECO:0007669"/>
    <property type="project" value="UniProtKB-EC"/>
</dbReference>
<evidence type="ECO:0000259" key="1">
    <source>
        <dbReference type="Pfam" id="PF02350"/>
    </source>
</evidence>
<dbReference type="PANTHER" id="PTHR43174">
    <property type="entry name" value="UDP-N-ACETYLGLUCOSAMINE 2-EPIMERASE"/>
    <property type="match status" value="1"/>
</dbReference>
<dbReference type="EMBL" id="CP084166">
    <property type="protein sequence ID" value="UJG41535.1"/>
    <property type="molecule type" value="Genomic_DNA"/>
</dbReference>
<feature type="domain" description="UDP-N-acetylglucosamine 2-epimerase" evidence="1">
    <location>
        <begin position="33"/>
        <end position="370"/>
    </location>
</feature>
<dbReference type="Pfam" id="PF02350">
    <property type="entry name" value="Epimerase_2"/>
    <property type="match status" value="1"/>
</dbReference>
<proteinExistence type="predicted"/>
<dbReference type="Proteomes" id="UP001201020">
    <property type="component" value="Chromosome"/>
</dbReference>
<dbReference type="InterPro" id="IPR029767">
    <property type="entry name" value="WecB-like"/>
</dbReference>
<dbReference type="CDD" id="cd03786">
    <property type="entry name" value="GTB_UDP-GlcNAc_2-Epimerase"/>
    <property type="match status" value="1"/>
</dbReference>
<evidence type="ECO:0000313" key="2">
    <source>
        <dbReference type="EMBL" id="UJG41535.1"/>
    </source>
</evidence>
<dbReference type="AlphaFoldDB" id="A0A9Y1BME1"/>
<name>A0A9Y1BME1_9ARCH</name>
<dbReference type="InterPro" id="IPR003331">
    <property type="entry name" value="UDP_GlcNAc_Epimerase_2_dom"/>
</dbReference>
<sequence>MILIKKLMFVIGTRPEIIKMAPLIREGLTRYSQIYLVHTGQHYDHNMSQTFFKSLNLPPPTYNLEVGSGSHAYQLSEIIIKLEKLIFKIQPDIVFAQGDTNSVAATALVCGKINVPFAHVEAGIRSFDMTMPEEINRKIAAVTANYHFAPTKQAVINLLTEGVNHNRIFLTGNTIVDATLQHIEIAEKIKNKDIEDIFNFLDGSDFILCTLHRQSNVNNKESLKEILRAFQILQKRGIKIIFPCHPRTIKQIKKLNLDKEFKKLTNLYLCDPLDYLSFIKLIKECSLILTDSGGIQEEAATLKKKCVTLRTNTERPETIEIGLNVLSKTIAEDIIANIDLQLSKDISKIKNYKNPYGDGTASKKILDIIEERRDLSKYYPPNLEEVGSYKVRLHTVTKSMSNEDFEKNYGQILMIFNKEGDAILLPEVVKEGYSIIYLA</sequence>
<dbReference type="Gene3D" id="3.40.50.2000">
    <property type="entry name" value="Glycogen Phosphorylase B"/>
    <property type="match status" value="2"/>
</dbReference>
<reference evidence="2" key="1">
    <citation type="journal article" date="2022" name="Nat. Microbiol.">
        <title>Unique mobile elements and scalable gene flow at the prokaryote-eukaryote boundary revealed by circularized Asgard archaea genomes.</title>
        <authorList>
            <person name="Wu F."/>
            <person name="Speth D.R."/>
            <person name="Philosof A."/>
            <person name="Cremiere A."/>
            <person name="Narayanan A."/>
            <person name="Barco R.A."/>
            <person name="Connon S.A."/>
            <person name="Amend J.P."/>
            <person name="Antoshechkin I.A."/>
            <person name="Orphan V.J."/>
        </authorList>
    </citation>
    <scope>NUCLEOTIDE SEQUENCE</scope>
    <source>
        <strain evidence="2">PM71</strain>
    </source>
</reference>